<keyword evidence="1" id="KW-0472">Membrane</keyword>
<feature type="non-terminal residue" evidence="2">
    <location>
        <position position="379"/>
    </location>
</feature>
<protein>
    <recommendedName>
        <fullName evidence="3">G-protein coupled receptors family 2 profile 2 domain-containing protein</fullName>
    </recommendedName>
</protein>
<evidence type="ECO:0000313" key="2">
    <source>
        <dbReference type="EMBL" id="KAF0689546.1"/>
    </source>
</evidence>
<evidence type="ECO:0008006" key="3">
    <source>
        <dbReference type="Google" id="ProtNLM"/>
    </source>
</evidence>
<feature type="transmembrane region" description="Helical" evidence="1">
    <location>
        <begin position="295"/>
        <end position="314"/>
    </location>
</feature>
<proteinExistence type="predicted"/>
<evidence type="ECO:0000256" key="1">
    <source>
        <dbReference type="SAM" id="Phobius"/>
    </source>
</evidence>
<dbReference type="AlphaFoldDB" id="A0A6A4Y0C3"/>
<dbReference type="OrthoDB" id="2021138at2759"/>
<keyword evidence="1" id="KW-1133">Transmembrane helix</keyword>
<name>A0A6A4Y0C3_9STRA</name>
<accession>A0A6A4Y0C3</accession>
<organism evidence="2">
    <name type="scientific">Aphanomyces stellatus</name>
    <dbReference type="NCBI Taxonomy" id="120398"/>
    <lineage>
        <taxon>Eukaryota</taxon>
        <taxon>Sar</taxon>
        <taxon>Stramenopiles</taxon>
        <taxon>Oomycota</taxon>
        <taxon>Saprolegniomycetes</taxon>
        <taxon>Saprolegniales</taxon>
        <taxon>Verrucalvaceae</taxon>
        <taxon>Aphanomyces</taxon>
    </lineage>
</organism>
<keyword evidence="1" id="KW-0812">Transmembrane</keyword>
<feature type="transmembrane region" description="Helical" evidence="1">
    <location>
        <begin position="173"/>
        <end position="194"/>
    </location>
</feature>
<feature type="transmembrane region" description="Helical" evidence="1">
    <location>
        <begin position="214"/>
        <end position="236"/>
    </location>
</feature>
<feature type="transmembrane region" description="Helical" evidence="1">
    <location>
        <begin position="257"/>
        <end position="275"/>
    </location>
</feature>
<dbReference type="EMBL" id="VJMH01006437">
    <property type="protein sequence ID" value="KAF0689546.1"/>
    <property type="molecule type" value="Genomic_DNA"/>
</dbReference>
<gene>
    <name evidence="2" type="ORF">As57867_018939</name>
</gene>
<feature type="transmembrane region" description="Helical" evidence="1">
    <location>
        <begin position="62"/>
        <end position="86"/>
    </location>
</feature>
<comment type="caution">
    <text evidence="2">The sequence shown here is derived from an EMBL/GenBank/DDBJ whole genome shotgun (WGS) entry which is preliminary data.</text>
</comment>
<sequence>MGNINDRHHPEPTASTLNPNPYGFPKYCVIYLAFMVLSLVASTLAAQTLHRYNKLVTSCVCYTMYSFFVCKSIYSLFRTVILIMMIDQFVAHKSSWLSLDDNHDVGAFRLIGHPSAADPKYPPPYTFKIPLFIGDAALISGTYWMLVMVVELLRLVKTTVDRGVVNEKRYIRIYAWTNLFVIVSYLIGSFVSFAPSQEVGFYTTRFQTLLVSSGIAQTIVILAVTVAIVYLNCMGLKNESVECRVAQKPIYVRLKRIFAIYLVTTLPYVVLGWILTIDPDHTLEYITNIPDPLIATTNVLFAASAALLAFVLVANQQCVLSWCRVSDDVIQQIQANEAPTDFPVFVNTDIESSSALWGHLGNVMHDAQDLHDTLLRELL</sequence>
<reference evidence="2" key="1">
    <citation type="submission" date="2019-06" db="EMBL/GenBank/DDBJ databases">
        <title>Genomics analysis of Aphanomyces spp. identifies a new class of oomycete effector associated with host adaptation.</title>
        <authorList>
            <person name="Gaulin E."/>
        </authorList>
    </citation>
    <scope>NUCLEOTIDE SEQUENCE</scope>
    <source>
        <strain evidence="2">CBS 578.67</strain>
    </source>
</reference>
<feature type="transmembrane region" description="Helical" evidence="1">
    <location>
        <begin position="29"/>
        <end position="50"/>
    </location>
</feature>
<feature type="transmembrane region" description="Helical" evidence="1">
    <location>
        <begin position="129"/>
        <end position="153"/>
    </location>
</feature>